<comment type="caution">
    <text evidence="2">The sequence shown here is derived from an EMBL/GenBank/DDBJ whole genome shotgun (WGS) entry which is preliminary data.</text>
</comment>
<protein>
    <submittedName>
        <fullName evidence="2">Uncharacterized protein</fullName>
    </submittedName>
</protein>
<keyword evidence="3" id="KW-1185">Reference proteome</keyword>
<dbReference type="EMBL" id="JAAVLW010000010">
    <property type="protein sequence ID" value="NOJ50157.1"/>
    <property type="molecule type" value="Genomic_DNA"/>
</dbReference>
<gene>
    <name evidence="2" type="ORF">HCN50_28595</name>
</gene>
<dbReference type="AlphaFoldDB" id="A0A7Y4HBB9"/>
<accession>A0A7Y4HBB9</accession>
<dbReference type="Proteomes" id="UP000528734">
    <property type="component" value="Unassembled WGS sequence"/>
</dbReference>
<name>A0A7Y4HBB9_9BRAD</name>
<proteinExistence type="predicted"/>
<reference evidence="2 3" key="1">
    <citation type="submission" date="2020-03" db="EMBL/GenBank/DDBJ databases">
        <title>Bradyrhizobium diversity isolated from nodules of Muelleranthus trifoliolatus.</title>
        <authorList>
            <person name="Klepa M."/>
            <person name="Helene L."/>
            <person name="Hungria M."/>
        </authorList>
    </citation>
    <scope>NUCLEOTIDE SEQUENCE [LARGE SCALE GENOMIC DNA]</scope>
    <source>
        <strain evidence="2 3">WSM 1744</strain>
    </source>
</reference>
<organism evidence="2 3">
    <name type="scientific">Bradyrhizobium archetypum</name>
    <dbReference type="NCBI Taxonomy" id="2721160"/>
    <lineage>
        <taxon>Bacteria</taxon>
        <taxon>Pseudomonadati</taxon>
        <taxon>Pseudomonadota</taxon>
        <taxon>Alphaproteobacteria</taxon>
        <taxon>Hyphomicrobiales</taxon>
        <taxon>Nitrobacteraceae</taxon>
        <taxon>Bradyrhizobium</taxon>
    </lineage>
</organism>
<evidence type="ECO:0000256" key="1">
    <source>
        <dbReference type="SAM" id="MobiDB-lite"/>
    </source>
</evidence>
<evidence type="ECO:0000313" key="2">
    <source>
        <dbReference type="EMBL" id="NOJ50157.1"/>
    </source>
</evidence>
<feature type="region of interest" description="Disordered" evidence="1">
    <location>
        <begin position="68"/>
        <end position="90"/>
    </location>
</feature>
<sequence length="90" mass="9811">MQDAASSVVDRSALIPPVSEVHHAITQARTVGERVLQTHTLSAIYRSNTGPSVGSVLAWDGSDRVTPASFVQSRHQHRRAKDAPMVRPRT</sequence>
<evidence type="ECO:0000313" key="3">
    <source>
        <dbReference type="Proteomes" id="UP000528734"/>
    </source>
</evidence>